<reference evidence="2" key="1">
    <citation type="journal article" date="2019" name="Int. J. Syst. Evol. Microbiol.">
        <title>The Global Catalogue of Microorganisms (GCM) 10K type strain sequencing project: providing services to taxonomists for standard genome sequencing and annotation.</title>
        <authorList>
            <consortium name="The Broad Institute Genomics Platform"/>
            <consortium name="The Broad Institute Genome Sequencing Center for Infectious Disease"/>
            <person name="Wu L."/>
            <person name="Ma J."/>
        </authorList>
    </citation>
    <scope>NUCLEOTIDE SEQUENCE [LARGE SCALE GENOMIC DNA]</scope>
    <source>
        <strain evidence="2">KCTC 22209</strain>
    </source>
</reference>
<evidence type="ECO:0000313" key="2">
    <source>
        <dbReference type="Proteomes" id="UP001597509"/>
    </source>
</evidence>
<protein>
    <submittedName>
        <fullName evidence="1">Uncharacterized protein</fullName>
    </submittedName>
</protein>
<organism evidence="1 2">
    <name type="scientific">Sphingobacterium anhuiense</name>
    <dbReference type="NCBI Taxonomy" id="493780"/>
    <lineage>
        <taxon>Bacteria</taxon>
        <taxon>Pseudomonadati</taxon>
        <taxon>Bacteroidota</taxon>
        <taxon>Sphingobacteriia</taxon>
        <taxon>Sphingobacteriales</taxon>
        <taxon>Sphingobacteriaceae</taxon>
        <taxon>Sphingobacterium</taxon>
    </lineage>
</organism>
<sequence length="393" mass="46356">MKIQMEKDQEKLPNVANFYTFINKLLNALFYDQSIINRKMQEVDTILKNENIQLTGKAFFTIIHTLGLDLALICQHYFKDMPIIRLKYPEYEIKKLSDLFLKTNINITASTHIEESPLSEIFNKNYDHLLAYEVYALAIAVGIETPILFDYLYGKKKKKLILRFEIIDHGMNSKEKINSLPDHEIIPVDLPVQKFIRKKNISREQKGQLYSILDYMINYTDFFLTDRTAVEITKEIENNYQYFKSPLNINNLMNKFVGTELNRIKINTIKTNGEISKKEKFIYTKASKKREAINEVVRYIKPEDRSRVVKFTNYKNTRLKNDKEKEKAEMEAIDKLYELIANNPGQPLSFYLTISNIKVRTLEFQLQKLMNAGRLEYRDTTKPASYWPMSRND</sequence>
<dbReference type="Proteomes" id="UP001597509">
    <property type="component" value="Unassembled WGS sequence"/>
</dbReference>
<comment type="caution">
    <text evidence="1">The sequence shown here is derived from an EMBL/GenBank/DDBJ whole genome shotgun (WGS) entry which is preliminary data.</text>
</comment>
<accession>A0ABW5YZV5</accession>
<keyword evidence="2" id="KW-1185">Reference proteome</keyword>
<dbReference type="RefSeq" id="WP_380922683.1">
    <property type="nucleotide sequence ID" value="NZ_JBHUPE010000007.1"/>
</dbReference>
<dbReference type="EMBL" id="JBHUPE010000007">
    <property type="protein sequence ID" value="MFD2905828.1"/>
    <property type="molecule type" value="Genomic_DNA"/>
</dbReference>
<proteinExistence type="predicted"/>
<evidence type="ECO:0000313" key="1">
    <source>
        <dbReference type="EMBL" id="MFD2905828.1"/>
    </source>
</evidence>
<gene>
    <name evidence="1" type="ORF">ACFS6I_18010</name>
</gene>
<name>A0ABW5YZV5_9SPHI</name>